<reference evidence="1 2" key="1">
    <citation type="submission" date="2018-11" db="EMBL/GenBank/DDBJ databases">
        <authorList>
            <consortium name="Pathogen Informatics"/>
        </authorList>
    </citation>
    <scope>NUCLEOTIDE SEQUENCE [LARGE SCALE GENOMIC DNA]</scope>
</reference>
<feature type="non-terminal residue" evidence="1">
    <location>
        <position position="1"/>
    </location>
</feature>
<protein>
    <submittedName>
        <fullName evidence="1">Uncharacterized protein</fullName>
    </submittedName>
</protein>
<dbReference type="Proteomes" id="UP000270094">
    <property type="component" value="Unassembled WGS sequence"/>
</dbReference>
<organism evidence="1 2">
    <name type="scientific">Strongylus vulgaris</name>
    <name type="common">Blood worm</name>
    <dbReference type="NCBI Taxonomy" id="40348"/>
    <lineage>
        <taxon>Eukaryota</taxon>
        <taxon>Metazoa</taxon>
        <taxon>Ecdysozoa</taxon>
        <taxon>Nematoda</taxon>
        <taxon>Chromadorea</taxon>
        <taxon>Rhabditida</taxon>
        <taxon>Rhabditina</taxon>
        <taxon>Rhabditomorpha</taxon>
        <taxon>Strongyloidea</taxon>
        <taxon>Strongylidae</taxon>
        <taxon>Strongylus</taxon>
    </lineage>
</organism>
<evidence type="ECO:0000313" key="1">
    <source>
        <dbReference type="EMBL" id="VDM70100.1"/>
    </source>
</evidence>
<accession>A0A3P7IB71</accession>
<dbReference type="AlphaFoldDB" id="A0A3P7IB71"/>
<proteinExistence type="predicted"/>
<gene>
    <name evidence="1" type="ORF">SVUK_LOCUS5098</name>
</gene>
<keyword evidence="2" id="KW-1185">Reference proteome</keyword>
<sequence>VYNFPKLRPSFETTLSLLEIAYLHGFDHCSDQLISRLAGFGQIFLDQQGMLSKIADARTIAALFSAAPKDKIVVKKFIHCLTSVGSRSGGMTFIIIM</sequence>
<evidence type="ECO:0000313" key="2">
    <source>
        <dbReference type="Proteomes" id="UP000270094"/>
    </source>
</evidence>
<name>A0A3P7IB71_STRVU</name>
<dbReference type="EMBL" id="UYYB01014706">
    <property type="protein sequence ID" value="VDM70100.1"/>
    <property type="molecule type" value="Genomic_DNA"/>
</dbReference>
<dbReference type="OrthoDB" id="5849226at2759"/>